<dbReference type="Proteomes" id="UP000260025">
    <property type="component" value="Unassembled WGS sequence"/>
</dbReference>
<sequence length="175" mass="19631">MKKSIFDKHSVFILVIISVCLAIFISTNTQQIQANNNISSNQNYDFSDLEKQGLSFNYINENEFTINIPVSMVNKEKIDSIIESQNNPKTRGFWTIIGIVGTSCWLIETVTTFDACQYMVQQSLRLMATGKKGLNGKYKVTYTYVPGRVPGCEPIHSGPCNAGYYKASYSRIGDV</sequence>
<gene>
    <name evidence="1" type="ORF">DXA38_22400</name>
</gene>
<protein>
    <submittedName>
        <fullName evidence="1">Uncharacterized protein</fullName>
    </submittedName>
</protein>
<name>A0A3E2VC12_CLOIN</name>
<accession>A0A3E2VC12</accession>
<dbReference type="AlphaFoldDB" id="A0A3E2VC12"/>
<reference evidence="1 2" key="1">
    <citation type="submission" date="2018-08" db="EMBL/GenBank/DDBJ databases">
        <title>A genome reference for cultivated species of the human gut microbiota.</title>
        <authorList>
            <person name="Zou Y."/>
            <person name="Xue W."/>
            <person name="Luo G."/>
        </authorList>
    </citation>
    <scope>NUCLEOTIDE SEQUENCE [LARGE SCALE GENOMIC DNA]</scope>
    <source>
        <strain evidence="1 2">OF01-2LB</strain>
    </source>
</reference>
<evidence type="ECO:0000313" key="2">
    <source>
        <dbReference type="Proteomes" id="UP000260025"/>
    </source>
</evidence>
<proteinExistence type="predicted"/>
<dbReference type="OrthoDB" id="1654664at2"/>
<comment type="caution">
    <text evidence="1">The sequence shown here is derived from an EMBL/GenBank/DDBJ whole genome shotgun (WGS) entry which is preliminary data.</text>
</comment>
<dbReference type="RefSeq" id="WP_117445060.1">
    <property type="nucleotide sequence ID" value="NZ_JAQCQO010000090.1"/>
</dbReference>
<dbReference type="EMBL" id="QVEV01000089">
    <property type="protein sequence ID" value="RGC08048.1"/>
    <property type="molecule type" value="Genomic_DNA"/>
</dbReference>
<organism evidence="1 2">
    <name type="scientific">Clostridium innocuum</name>
    <dbReference type="NCBI Taxonomy" id="1522"/>
    <lineage>
        <taxon>Bacteria</taxon>
        <taxon>Bacillati</taxon>
        <taxon>Bacillota</taxon>
        <taxon>Clostridia</taxon>
        <taxon>Eubacteriales</taxon>
        <taxon>Clostridiaceae</taxon>
        <taxon>Clostridium</taxon>
    </lineage>
</organism>
<evidence type="ECO:0000313" key="1">
    <source>
        <dbReference type="EMBL" id="RGC08048.1"/>
    </source>
</evidence>